<comment type="caution">
    <text evidence="3">The sequence shown here is derived from an EMBL/GenBank/DDBJ whole genome shotgun (WGS) entry which is preliminary data.</text>
</comment>
<dbReference type="InterPro" id="IPR011009">
    <property type="entry name" value="Kinase-like_dom_sf"/>
</dbReference>
<keyword evidence="2" id="KW-1133">Transmembrane helix</keyword>
<dbReference type="Proteomes" id="UP001569904">
    <property type="component" value="Unassembled WGS sequence"/>
</dbReference>
<evidence type="ECO:0000256" key="1">
    <source>
        <dbReference type="SAM" id="MobiDB-lite"/>
    </source>
</evidence>
<feature type="compositionally biased region" description="Pro residues" evidence="1">
    <location>
        <begin position="316"/>
        <end position="330"/>
    </location>
</feature>
<dbReference type="SUPFAM" id="SSF56112">
    <property type="entry name" value="Protein kinase-like (PK-like)"/>
    <property type="match status" value="2"/>
</dbReference>
<name>A0ABV4R5U4_9ACTN</name>
<keyword evidence="2" id="KW-0812">Transmembrane</keyword>
<feature type="transmembrane region" description="Helical" evidence="2">
    <location>
        <begin position="338"/>
        <end position="359"/>
    </location>
</feature>
<organism evidence="3 4">
    <name type="scientific">Actinomadura chokoriensis</name>
    <dbReference type="NCBI Taxonomy" id="454156"/>
    <lineage>
        <taxon>Bacteria</taxon>
        <taxon>Bacillati</taxon>
        <taxon>Actinomycetota</taxon>
        <taxon>Actinomycetes</taxon>
        <taxon>Streptosporangiales</taxon>
        <taxon>Thermomonosporaceae</taxon>
        <taxon>Actinomadura</taxon>
    </lineage>
</organism>
<evidence type="ECO:0000256" key="2">
    <source>
        <dbReference type="SAM" id="Phobius"/>
    </source>
</evidence>
<proteinExistence type="predicted"/>
<evidence type="ECO:0000313" key="4">
    <source>
        <dbReference type="Proteomes" id="UP001569904"/>
    </source>
</evidence>
<keyword evidence="4" id="KW-1185">Reference proteome</keyword>
<keyword evidence="2" id="KW-0472">Membrane</keyword>
<gene>
    <name evidence="3" type="ORF">SM436_31795</name>
</gene>
<dbReference type="RefSeq" id="WP_371945274.1">
    <property type="nucleotide sequence ID" value="NZ_JAXCEH010000029.1"/>
</dbReference>
<sequence length="360" mass="38684">MTGATRAGGAHPQYVQAGRLVPVGGYAPAGGQSTRLTRCIGPDGDEYVFKTYTPEVREAVRLPALAAMTSWRLDLDVADRAELDRACAWPRAVVLDGHAVQGVLVRPAPPAMFVDASGRANAWSLPRHLDALARPEAKARKLGYDYYPPPVKLAVLARLLRTMLWLHERGYAIGDLQPRNALFSFDGRAADVLLVDCDACVPLSGEPAHAQRDPEGWKAPWPEPFGVRTDMFKFAWLVARSLQENTAATAPDPDRLRAVMQSRTCDVLVELCGGGQPADAVPLLRDKSSVWPTLVTPGALYVQTDESLRRRWRPVGAPPPVPTAPPPPAPAAKSGSEIPAGFVVGVALVVVLVALVLLLA</sequence>
<feature type="region of interest" description="Disordered" evidence="1">
    <location>
        <begin position="312"/>
        <end position="334"/>
    </location>
</feature>
<dbReference type="EMBL" id="JAXCEH010000029">
    <property type="protein sequence ID" value="MFA1558295.1"/>
    <property type="molecule type" value="Genomic_DNA"/>
</dbReference>
<dbReference type="Gene3D" id="1.10.510.10">
    <property type="entry name" value="Transferase(Phosphotransferase) domain 1"/>
    <property type="match status" value="1"/>
</dbReference>
<protein>
    <recommendedName>
        <fullName evidence="5">Protein kinase domain-containing protein</fullName>
    </recommendedName>
</protein>
<reference evidence="3 4" key="1">
    <citation type="submission" date="2023-11" db="EMBL/GenBank/DDBJ databases">
        <title>Actinomadura monticuli sp. nov., isolated from volcanic ash.</title>
        <authorList>
            <person name="Lee S.D."/>
            <person name="Yang H."/>
            <person name="Kim I.S."/>
        </authorList>
    </citation>
    <scope>NUCLEOTIDE SEQUENCE [LARGE SCALE GENOMIC DNA]</scope>
    <source>
        <strain evidence="3 4">DSM 45346</strain>
    </source>
</reference>
<evidence type="ECO:0000313" key="3">
    <source>
        <dbReference type="EMBL" id="MFA1558295.1"/>
    </source>
</evidence>
<evidence type="ECO:0008006" key="5">
    <source>
        <dbReference type="Google" id="ProtNLM"/>
    </source>
</evidence>
<accession>A0ABV4R5U4</accession>